<evidence type="ECO:0000313" key="5">
    <source>
        <dbReference type="Proteomes" id="UP000572635"/>
    </source>
</evidence>
<dbReference type="InterPro" id="IPR002347">
    <property type="entry name" value="SDR_fam"/>
</dbReference>
<dbReference type="RefSeq" id="WP_246528272.1">
    <property type="nucleotide sequence ID" value="NZ_BAAAJD010000044.1"/>
</dbReference>
<dbReference type="InterPro" id="IPR036291">
    <property type="entry name" value="NAD(P)-bd_dom_sf"/>
</dbReference>
<protein>
    <submittedName>
        <fullName evidence="4">NAD(P)-dependent dehydrogenase (Short-subunit alcohol dehydrogenase family)</fullName>
    </submittedName>
</protein>
<organism evidence="4 5">
    <name type="scientific">Nocardiopsis composta</name>
    <dbReference type="NCBI Taxonomy" id="157465"/>
    <lineage>
        <taxon>Bacteria</taxon>
        <taxon>Bacillati</taxon>
        <taxon>Actinomycetota</taxon>
        <taxon>Actinomycetes</taxon>
        <taxon>Streptosporangiales</taxon>
        <taxon>Nocardiopsidaceae</taxon>
        <taxon>Nocardiopsis</taxon>
    </lineage>
</organism>
<comment type="caution">
    <text evidence="4">The sequence shown here is derived from an EMBL/GenBank/DDBJ whole genome shotgun (WGS) entry which is preliminary data.</text>
</comment>
<dbReference type="Gene3D" id="3.40.50.720">
    <property type="entry name" value="NAD(P)-binding Rossmann-like Domain"/>
    <property type="match status" value="1"/>
</dbReference>
<dbReference type="CDD" id="cd05233">
    <property type="entry name" value="SDR_c"/>
    <property type="match status" value="1"/>
</dbReference>
<sequence>MAASRPGCAPGEVGRAMDKAGIGRRFAGRAGILTGAASGIGRATALRLSAEGARLLLVDLAEDGLAETLRLIGEQNGPDGPEAAVHPADVSDEAAVRGAVEAAAARFGAIDLLVNVAGFHRVVPLEDITLDYWNRQFAVNAAGTMLFCREAMPHLEAAGGVVVNTASTSATHAHPAMAAYAASKGAVLAFTLSLAAEVWKRGVRVLAVSPGGVATPLTRAVSFPENADGSYYARITPPVAMGEPEEIAAAIAFAASDDGAFVRGVELRVDGGSHA</sequence>
<feature type="domain" description="Ketoreductase" evidence="3">
    <location>
        <begin position="29"/>
        <end position="214"/>
    </location>
</feature>
<dbReference type="Pfam" id="PF13561">
    <property type="entry name" value="adh_short_C2"/>
    <property type="match status" value="1"/>
</dbReference>
<keyword evidence="5" id="KW-1185">Reference proteome</keyword>
<dbReference type="SMART" id="SM00822">
    <property type="entry name" value="PKS_KR"/>
    <property type="match status" value="1"/>
</dbReference>
<dbReference type="PRINTS" id="PR00080">
    <property type="entry name" value="SDRFAMILY"/>
</dbReference>
<dbReference type="PRINTS" id="PR00081">
    <property type="entry name" value="GDHRDH"/>
</dbReference>
<dbReference type="PROSITE" id="PS00061">
    <property type="entry name" value="ADH_SHORT"/>
    <property type="match status" value="1"/>
</dbReference>
<proteinExistence type="inferred from homology"/>
<evidence type="ECO:0000256" key="2">
    <source>
        <dbReference type="ARBA" id="ARBA00023002"/>
    </source>
</evidence>
<gene>
    <name evidence="4" type="ORF">HDA36_003455</name>
</gene>
<name>A0A7W8QPU0_9ACTN</name>
<keyword evidence="2" id="KW-0560">Oxidoreductase</keyword>
<reference evidence="4 5" key="1">
    <citation type="submission" date="2020-08" db="EMBL/GenBank/DDBJ databases">
        <title>Sequencing the genomes of 1000 actinobacteria strains.</title>
        <authorList>
            <person name="Klenk H.-P."/>
        </authorList>
    </citation>
    <scope>NUCLEOTIDE SEQUENCE [LARGE SCALE GENOMIC DNA]</scope>
    <source>
        <strain evidence="4 5">DSM 44551</strain>
    </source>
</reference>
<dbReference type="InterPro" id="IPR057326">
    <property type="entry name" value="KR_dom"/>
</dbReference>
<accession>A0A7W8QPU0</accession>
<dbReference type="InterPro" id="IPR020904">
    <property type="entry name" value="Sc_DH/Rdtase_CS"/>
</dbReference>
<dbReference type="PANTHER" id="PTHR43975:SF2">
    <property type="entry name" value="EG:BACR7A4.14 PROTEIN-RELATED"/>
    <property type="match status" value="1"/>
</dbReference>
<dbReference type="FunFam" id="3.40.50.720:FF:000084">
    <property type="entry name" value="Short-chain dehydrogenase reductase"/>
    <property type="match status" value="1"/>
</dbReference>
<dbReference type="SUPFAM" id="SSF51735">
    <property type="entry name" value="NAD(P)-binding Rossmann-fold domains"/>
    <property type="match status" value="1"/>
</dbReference>
<dbReference type="Proteomes" id="UP000572635">
    <property type="component" value="Unassembled WGS sequence"/>
</dbReference>
<dbReference type="AlphaFoldDB" id="A0A7W8QPU0"/>
<comment type="similarity">
    <text evidence="1">Belongs to the short-chain dehydrogenases/reductases (SDR) family.</text>
</comment>
<evidence type="ECO:0000313" key="4">
    <source>
        <dbReference type="EMBL" id="MBB5433371.1"/>
    </source>
</evidence>
<evidence type="ECO:0000259" key="3">
    <source>
        <dbReference type="SMART" id="SM00822"/>
    </source>
</evidence>
<dbReference type="EMBL" id="JACHDB010000001">
    <property type="protein sequence ID" value="MBB5433371.1"/>
    <property type="molecule type" value="Genomic_DNA"/>
</dbReference>
<evidence type="ECO:0000256" key="1">
    <source>
        <dbReference type="ARBA" id="ARBA00006484"/>
    </source>
</evidence>
<dbReference type="GO" id="GO:0016491">
    <property type="term" value="F:oxidoreductase activity"/>
    <property type="evidence" value="ECO:0007669"/>
    <property type="project" value="UniProtKB-KW"/>
</dbReference>
<dbReference type="PANTHER" id="PTHR43975">
    <property type="entry name" value="ZGC:101858"/>
    <property type="match status" value="1"/>
</dbReference>